<sequence length="256" mass="28143">MTQLADYQDRFPDIRFRREDGILEMAIHRNGGTALWGFSKGGIHEQLGDAFHAVGRDRENRVVILTGTGDVFLDSFDPADFENPEPWDAAFLDRIYKEGKDLLTNLLDIEVPVIGAVNGAAHIHAELLLLSDIVVAAEGATFADHAHAPGGVVPADGVHVIWPMLLGPNRARYFLLTGEVIDAAEAKRLNFVAEVVPRADLLPRAWELARLLAKKPTQMLRYSRVALTLDLKRRMLNDLGHGLLLEGAAIMGGTGW</sequence>
<dbReference type="Proteomes" id="UP000282971">
    <property type="component" value="Unassembled WGS sequence"/>
</dbReference>
<keyword evidence="3" id="KW-1185">Reference proteome</keyword>
<dbReference type="AlphaFoldDB" id="A0A437M670"/>
<name>A0A437M670_9SPHN</name>
<dbReference type="SUPFAM" id="SSF52096">
    <property type="entry name" value="ClpP/crotonase"/>
    <property type="match status" value="1"/>
</dbReference>
<dbReference type="PANTHER" id="PTHR43802:SF1">
    <property type="entry name" value="IP11341P-RELATED"/>
    <property type="match status" value="1"/>
</dbReference>
<dbReference type="OrthoDB" id="9807606at2"/>
<keyword evidence="2" id="KW-0413">Isomerase</keyword>
<dbReference type="PANTHER" id="PTHR43802">
    <property type="entry name" value="ENOYL-COA HYDRATASE"/>
    <property type="match status" value="1"/>
</dbReference>
<dbReference type="Gene3D" id="3.90.226.10">
    <property type="entry name" value="2-enoyl-CoA Hydratase, Chain A, domain 1"/>
    <property type="match status" value="1"/>
</dbReference>
<evidence type="ECO:0000256" key="1">
    <source>
        <dbReference type="ARBA" id="ARBA00005254"/>
    </source>
</evidence>
<reference evidence="2 3" key="1">
    <citation type="submission" date="2019-01" db="EMBL/GenBank/DDBJ databases">
        <authorList>
            <person name="Chen W.-M."/>
        </authorList>
    </citation>
    <scope>NUCLEOTIDE SEQUENCE [LARGE SCALE GENOMIC DNA]</scope>
    <source>
        <strain evidence="2 3">CCP-7</strain>
    </source>
</reference>
<dbReference type="GO" id="GO:0016853">
    <property type="term" value="F:isomerase activity"/>
    <property type="evidence" value="ECO:0007669"/>
    <property type="project" value="UniProtKB-KW"/>
</dbReference>
<accession>A0A437M670</accession>
<gene>
    <name evidence="2" type="ORF">EOD43_04860</name>
</gene>
<dbReference type="InterPro" id="IPR029045">
    <property type="entry name" value="ClpP/crotonase-like_dom_sf"/>
</dbReference>
<comment type="similarity">
    <text evidence="1">Belongs to the enoyl-CoA hydratase/isomerase family.</text>
</comment>
<comment type="caution">
    <text evidence="2">The sequence shown here is derived from an EMBL/GenBank/DDBJ whole genome shotgun (WGS) entry which is preliminary data.</text>
</comment>
<organism evidence="2 3">
    <name type="scientific">Sphingomonas crocodyli</name>
    <dbReference type="NCBI Taxonomy" id="1979270"/>
    <lineage>
        <taxon>Bacteria</taxon>
        <taxon>Pseudomonadati</taxon>
        <taxon>Pseudomonadota</taxon>
        <taxon>Alphaproteobacteria</taxon>
        <taxon>Sphingomonadales</taxon>
        <taxon>Sphingomonadaceae</taxon>
        <taxon>Sphingomonas</taxon>
    </lineage>
</organism>
<dbReference type="InterPro" id="IPR001753">
    <property type="entry name" value="Enoyl-CoA_hydra/iso"/>
</dbReference>
<dbReference type="EMBL" id="SACN01000001">
    <property type="protein sequence ID" value="RVT93221.1"/>
    <property type="molecule type" value="Genomic_DNA"/>
</dbReference>
<dbReference type="RefSeq" id="WP_127741608.1">
    <property type="nucleotide sequence ID" value="NZ_SACN01000001.1"/>
</dbReference>
<dbReference type="CDD" id="cd06558">
    <property type="entry name" value="crotonase-like"/>
    <property type="match status" value="1"/>
</dbReference>
<proteinExistence type="inferred from homology"/>
<evidence type="ECO:0000313" key="2">
    <source>
        <dbReference type="EMBL" id="RVT93221.1"/>
    </source>
</evidence>
<evidence type="ECO:0000313" key="3">
    <source>
        <dbReference type="Proteomes" id="UP000282971"/>
    </source>
</evidence>
<dbReference type="Pfam" id="PF00378">
    <property type="entry name" value="ECH_1"/>
    <property type="match status" value="1"/>
</dbReference>
<protein>
    <submittedName>
        <fullName evidence="2">Enoyl-CoA hydratase/isomerase family protein</fullName>
    </submittedName>
</protein>